<evidence type="ECO:0000313" key="9">
    <source>
        <dbReference type="EMBL" id="KAK0635163.1"/>
    </source>
</evidence>
<feature type="transmembrane region" description="Helical" evidence="7">
    <location>
        <begin position="366"/>
        <end position="385"/>
    </location>
</feature>
<sequence>MSSDFVAHVRSFLSGRRRVAAKAGDTTKTSKAPSFLRFRSSSVFITFTVCLAIFTDILFYGLIVPVIPFSLSVQAGVPEDQVQHWTAILLACHNAALFVASPIVGIVADRTSSRRLPLLLGLVALAASTLLLCLGNSIALLVLGRLLQGLSAAIVWSVGLALLVDTMGRNVGYSMGYVGHCHVAFAVIVCDIVLRLVLIEKKVARQWLDDSDDETSGQEGHTTDEQQYGRPEEQNHNSGPGGVVAASTDPEKQSAPDDGSASPDQPDQGIISEPSSRPVADILAHPVAATHPHWKLLKSSRVIALLLSVVIEAVILFSFDTVAPLFVKDLFHWNSISAGLLFISVMIPGFASPVVGKLADRYGAKWPTVIGFAASVPLLICLRFVDENTIQDKVLLCALLALLGFTLLTLVNTPLIAEITYAINAKEVEQPGVWSEKGVYGTTYGLWTTAYALGGTIGSLMAGYLNAGPGWGTTTWSLAVWSALGALVSLALGPRQKKPDAAATPTTTETSSTSLGREPV</sequence>
<evidence type="ECO:0000313" key="10">
    <source>
        <dbReference type="Proteomes" id="UP001174934"/>
    </source>
</evidence>
<keyword evidence="5 7" id="KW-0472">Membrane</keyword>
<feature type="transmembrane region" description="Helical" evidence="7">
    <location>
        <begin position="444"/>
        <end position="465"/>
    </location>
</feature>
<dbReference type="SUPFAM" id="SSF103473">
    <property type="entry name" value="MFS general substrate transporter"/>
    <property type="match status" value="1"/>
</dbReference>
<dbReference type="GO" id="GO:0016020">
    <property type="term" value="C:membrane"/>
    <property type="evidence" value="ECO:0007669"/>
    <property type="project" value="UniProtKB-SubCell"/>
</dbReference>
<evidence type="ECO:0000256" key="2">
    <source>
        <dbReference type="ARBA" id="ARBA00022448"/>
    </source>
</evidence>
<feature type="region of interest" description="Disordered" evidence="6">
    <location>
        <begin position="497"/>
        <end position="520"/>
    </location>
</feature>
<evidence type="ECO:0000256" key="6">
    <source>
        <dbReference type="SAM" id="MobiDB-lite"/>
    </source>
</evidence>
<feature type="region of interest" description="Disordered" evidence="6">
    <location>
        <begin position="209"/>
        <end position="272"/>
    </location>
</feature>
<dbReference type="PANTHER" id="PTHR23506:SF23">
    <property type="entry name" value="GH10249P"/>
    <property type="match status" value="1"/>
</dbReference>
<evidence type="ECO:0000256" key="3">
    <source>
        <dbReference type="ARBA" id="ARBA00022692"/>
    </source>
</evidence>
<feature type="transmembrane region" description="Helical" evidence="7">
    <location>
        <begin position="331"/>
        <end position="354"/>
    </location>
</feature>
<keyword evidence="4 7" id="KW-1133">Transmembrane helix</keyword>
<feature type="domain" description="Major facilitator superfamily (MFS) profile" evidence="8">
    <location>
        <begin position="42"/>
        <end position="497"/>
    </location>
</feature>
<evidence type="ECO:0000256" key="1">
    <source>
        <dbReference type="ARBA" id="ARBA00004141"/>
    </source>
</evidence>
<dbReference type="Gene3D" id="1.20.1250.20">
    <property type="entry name" value="MFS general substrate transporter like domains"/>
    <property type="match status" value="2"/>
</dbReference>
<dbReference type="InterPro" id="IPR036259">
    <property type="entry name" value="MFS_trans_sf"/>
</dbReference>
<feature type="transmembrane region" description="Helical" evidence="7">
    <location>
        <begin position="302"/>
        <end position="319"/>
    </location>
</feature>
<dbReference type="InterPro" id="IPR011701">
    <property type="entry name" value="MFS"/>
</dbReference>
<comment type="caution">
    <text evidence="9">The sequence shown here is derived from an EMBL/GenBank/DDBJ whole genome shotgun (WGS) entry which is preliminary data.</text>
</comment>
<evidence type="ECO:0000256" key="7">
    <source>
        <dbReference type="SAM" id="Phobius"/>
    </source>
</evidence>
<evidence type="ECO:0000259" key="8">
    <source>
        <dbReference type="PROSITE" id="PS50850"/>
    </source>
</evidence>
<feature type="transmembrane region" description="Helical" evidence="7">
    <location>
        <begin position="397"/>
        <end position="423"/>
    </location>
</feature>
<evidence type="ECO:0000256" key="4">
    <source>
        <dbReference type="ARBA" id="ARBA00022989"/>
    </source>
</evidence>
<reference evidence="9" key="1">
    <citation type="submission" date="2023-06" db="EMBL/GenBank/DDBJ databases">
        <title>Genome-scale phylogeny and comparative genomics of the fungal order Sordariales.</title>
        <authorList>
            <consortium name="Lawrence Berkeley National Laboratory"/>
            <person name="Hensen N."/>
            <person name="Bonometti L."/>
            <person name="Westerberg I."/>
            <person name="Brannstrom I.O."/>
            <person name="Guillou S."/>
            <person name="Cros-Aarteil S."/>
            <person name="Calhoun S."/>
            <person name="Haridas S."/>
            <person name="Kuo A."/>
            <person name="Mondo S."/>
            <person name="Pangilinan J."/>
            <person name="Riley R."/>
            <person name="LaButti K."/>
            <person name="Andreopoulos B."/>
            <person name="Lipzen A."/>
            <person name="Chen C."/>
            <person name="Yanf M."/>
            <person name="Daum C."/>
            <person name="Ng V."/>
            <person name="Clum A."/>
            <person name="Steindorff A."/>
            <person name="Ohm R."/>
            <person name="Martin F."/>
            <person name="Silar P."/>
            <person name="Natvig D."/>
            <person name="Lalanne C."/>
            <person name="Gautier V."/>
            <person name="Ament-velasquez S.L."/>
            <person name="Kruys A."/>
            <person name="Hutchinson M.I."/>
            <person name="Powell A.J."/>
            <person name="Barry K."/>
            <person name="Miller A.N."/>
            <person name="Grigoriev I.V."/>
            <person name="Debuchy R."/>
            <person name="Gladieux P."/>
            <person name="Thoren M.H."/>
            <person name="Johannesson H."/>
        </authorList>
    </citation>
    <scope>NUCLEOTIDE SEQUENCE</scope>
    <source>
        <strain evidence="9">SMH3391-2</strain>
    </source>
</reference>
<accession>A0AA39XJG7</accession>
<feature type="transmembrane region" description="Helical" evidence="7">
    <location>
        <begin position="87"/>
        <end position="107"/>
    </location>
</feature>
<name>A0AA39XJG7_9PEZI</name>
<feature type="transmembrane region" description="Helical" evidence="7">
    <location>
        <begin position="471"/>
        <end position="492"/>
    </location>
</feature>
<evidence type="ECO:0000256" key="5">
    <source>
        <dbReference type="ARBA" id="ARBA00023136"/>
    </source>
</evidence>
<keyword evidence="3 7" id="KW-0812">Transmembrane</keyword>
<dbReference type="InterPro" id="IPR050930">
    <property type="entry name" value="MFS_Vesicular_Transporter"/>
</dbReference>
<proteinExistence type="predicted"/>
<organism evidence="9 10">
    <name type="scientific">Bombardia bombarda</name>
    <dbReference type="NCBI Taxonomy" id="252184"/>
    <lineage>
        <taxon>Eukaryota</taxon>
        <taxon>Fungi</taxon>
        <taxon>Dikarya</taxon>
        <taxon>Ascomycota</taxon>
        <taxon>Pezizomycotina</taxon>
        <taxon>Sordariomycetes</taxon>
        <taxon>Sordariomycetidae</taxon>
        <taxon>Sordariales</taxon>
        <taxon>Lasiosphaeriaceae</taxon>
        <taxon>Bombardia</taxon>
    </lineage>
</organism>
<dbReference type="PANTHER" id="PTHR23506">
    <property type="entry name" value="GH10249P"/>
    <property type="match status" value="1"/>
</dbReference>
<dbReference type="EMBL" id="JAULSR010000001">
    <property type="protein sequence ID" value="KAK0635163.1"/>
    <property type="molecule type" value="Genomic_DNA"/>
</dbReference>
<feature type="compositionally biased region" description="Low complexity" evidence="6">
    <location>
        <begin position="501"/>
        <end position="514"/>
    </location>
</feature>
<dbReference type="Pfam" id="PF07690">
    <property type="entry name" value="MFS_1"/>
    <property type="match status" value="2"/>
</dbReference>
<dbReference type="Proteomes" id="UP001174934">
    <property type="component" value="Unassembled WGS sequence"/>
</dbReference>
<dbReference type="InterPro" id="IPR020846">
    <property type="entry name" value="MFS_dom"/>
</dbReference>
<dbReference type="PROSITE" id="PS50850">
    <property type="entry name" value="MFS"/>
    <property type="match status" value="1"/>
</dbReference>
<feature type="transmembrane region" description="Helical" evidence="7">
    <location>
        <begin position="177"/>
        <end position="198"/>
    </location>
</feature>
<comment type="subcellular location">
    <subcellularLocation>
        <location evidence="1">Membrane</location>
        <topology evidence="1">Multi-pass membrane protein</topology>
    </subcellularLocation>
</comment>
<dbReference type="GO" id="GO:0022857">
    <property type="term" value="F:transmembrane transporter activity"/>
    <property type="evidence" value="ECO:0007669"/>
    <property type="project" value="InterPro"/>
</dbReference>
<gene>
    <name evidence="9" type="ORF">B0T17DRAFT_502733</name>
</gene>
<keyword evidence="10" id="KW-1185">Reference proteome</keyword>
<keyword evidence="2" id="KW-0813">Transport</keyword>
<feature type="transmembrane region" description="Helical" evidence="7">
    <location>
        <begin position="43"/>
        <end position="67"/>
    </location>
</feature>
<dbReference type="AlphaFoldDB" id="A0AA39XJG7"/>
<protein>
    <submittedName>
        <fullName evidence="9">Major facilitator superfamily domain-containing protein</fullName>
    </submittedName>
</protein>
<feature type="transmembrane region" description="Helical" evidence="7">
    <location>
        <begin position="119"/>
        <end position="143"/>
    </location>
</feature>